<accession>A0A1X7H517</accession>
<dbReference type="AlphaFoldDB" id="A0A1X7H517"/>
<dbReference type="STRING" id="28094.SAMN06295900_1219"/>
<evidence type="ECO:0000313" key="2">
    <source>
        <dbReference type="Proteomes" id="UP000192911"/>
    </source>
</evidence>
<evidence type="ECO:0000313" key="1">
    <source>
        <dbReference type="EMBL" id="SMF79312.1"/>
    </source>
</evidence>
<dbReference type="Proteomes" id="UP000192911">
    <property type="component" value="Unassembled WGS sequence"/>
</dbReference>
<keyword evidence="2" id="KW-1185">Reference proteome</keyword>
<reference evidence="2" key="1">
    <citation type="submission" date="2017-04" db="EMBL/GenBank/DDBJ databases">
        <authorList>
            <person name="Varghese N."/>
            <person name="Submissions S."/>
        </authorList>
    </citation>
    <scope>NUCLEOTIDE SEQUENCE [LARGE SCALE GENOMIC DNA]</scope>
    <source>
        <strain evidence="2">Ballard 720</strain>
    </source>
</reference>
<name>A0A1X7H517_TRICW</name>
<dbReference type="EMBL" id="FXAH01000021">
    <property type="protein sequence ID" value="SMF79312.1"/>
    <property type="molecule type" value="Genomic_DNA"/>
</dbReference>
<proteinExistence type="predicted"/>
<gene>
    <name evidence="1" type="ORF">SAMN06295900_1219</name>
</gene>
<protein>
    <submittedName>
        <fullName evidence="1">Uncharacterized protein</fullName>
    </submittedName>
</protein>
<sequence length="156" mass="16977">MDCATFSKKFQENMNALGLPAPQSLFSSLTTALGNLTALLGAFDAVGPTATVEEILKATTLKEKLSVGGLMAASYYIGATIGSILVAAQAAEACKDPYRNNLSVQRYRAFWIWLASRGVMVPIDFQIFVQNNPEVIDDSPRRQSYAMRARQHGAKQ</sequence>
<organism evidence="1 2">
    <name type="scientific">Trinickia caryophylli</name>
    <name type="common">Paraburkholderia caryophylli</name>
    <dbReference type="NCBI Taxonomy" id="28094"/>
    <lineage>
        <taxon>Bacteria</taxon>
        <taxon>Pseudomonadati</taxon>
        <taxon>Pseudomonadota</taxon>
        <taxon>Betaproteobacteria</taxon>
        <taxon>Burkholderiales</taxon>
        <taxon>Burkholderiaceae</taxon>
        <taxon>Trinickia</taxon>
    </lineage>
</organism>